<reference evidence="7 8" key="1">
    <citation type="journal article" date="2019" name="Nat. Plants">
        <title>Stout camphor tree genome fills gaps in understanding of flowering plant genome evolution.</title>
        <authorList>
            <person name="Chaw S.M."/>
            <person name="Liu Y.C."/>
            <person name="Wu Y.W."/>
            <person name="Wang H.Y."/>
            <person name="Lin C.I."/>
            <person name="Wu C.S."/>
            <person name="Ke H.M."/>
            <person name="Chang L.Y."/>
            <person name="Hsu C.Y."/>
            <person name="Yang H.T."/>
            <person name="Sudianto E."/>
            <person name="Hsu M.H."/>
            <person name="Wu K.P."/>
            <person name="Wang L.N."/>
            <person name="Leebens-Mack J.H."/>
            <person name="Tsai I.J."/>
        </authorList>
    </citation>
    <scope>NUCLEOTIDE SEQUENCE [LARGE SCALE GENOMIC DNA]</scope>
    <source>
        <strain evidence="8">cv. Chaw 1501</strain>
        <tissue evidence="7">Young leaves</tissue>
    </source>
</reference>
<dbReference type="OrthoDB" id="2020362at2759"/>
<sequence length="871" mass="97227">MYNIKIAMSIRHQERKEMGNKIQGSSKCLFFFFSCSLSLNLSLLYLSFGRQSDRLTWTRTAALEAEAVASLSCSRHGRAFLDGIGSGSSQGEPACECYACYGGSDCSELLPDCPADADSGDPLFLEPFWMQRAESSAVMVSGWHRMSYQITKGTMLSIELEKHIRKLHSVIRNANETGKFMLFGDGSTQLLNAAVHALSYNTSSPAHVVAAAPYYGAYEAQTNFFKCEDYEWEGDAFQWKNTSDSSVNFIEFVTSPNNPDGLLRHPVIQGPFAKAIHDHAYYWPHFTAIPSMVDEEIMLFTLSKITGHAGTRFGWALIKDEEVYNRMLKYISINTIGFSHESQLRALKLLKVVLQGGGKDMFQFGYKTLSDRWRKLSTSLSLSKRFSLQKIAPQYCTFFLGIREPSPGYAWLKCEMEEDEDCERVLSGAGIIGRTGSIFGASKRYVRLSLLKSQDDFDWLLHRIKALVAQEAIKNGQIELTWTKKAAFEAEAAASILCSGHGRAFIDGNVSRGGKKPTCECFSCYGGSDCSQFSPHCPADAASGDPLFLEPFWTQEATRSAVLVAGWHRMSYSMADGSSISSELEWHIRRVHAVVGNAVAEGKFIVFGTGSIQLLNAAVHGLSLDTSSSSTPVSVVASAPYYSTTFFKSTNYKWQGDSYQWMNASNSSMKFIEFVTSPNNPDGRLREAVLGGPFVKTIHDHAYYWPHYTAIPAPDESLYERVSRYVSLNTMGVSHDTQLRALKVLKVVLQGGGEEIFGYGYQVMRDRWMKLSKVLSTSKRISLQKLAPQYCIYFRKIRGPSPAYAWLRCEMEEETDCHAILKAAGIIGRSGSKFGFESRFVRLSLIKSKDDFNWLLERITAFVAEESAKSI</sequence>
<dbReference type="SUPFAM" id="SSF53383">
    <property type="entry name" value="PLP-dependent transferases"/>
    <property type="match status" value="2"/>
</dbReference>
<feature type="domain" description="Alliinase C-terminal" evidence="6">
    <location>
        <begin position="715"/>
        <end position="862"/>
    </location>
</feature>
<dbReference type="Pfam" id="PF04864">
    <property type="entry name" value="Alliinase_C"/>
    <property type="match status" value="3"/>
</dbReference>
<dbReference type="EMBL" id="QPKB01000002">
    <property type="protein sequence ID" value="RWR77535.1"/>
    <property type="molecule type" value="Genomic_DNA"/>
</dbReference>
<keyword evidence="3" id="KW-0663">Pyridoxal phosphate</keyword>
<evidence type="ECO:0000259" key="5">
    <source>
        <dbReference type="Pfam" id="PF04863"/>
    </source>
</evidence>
<keyword evidence="4" id="KW-0472">Membrane</keyword>
<dbReference type="Gene3D" id="3.40.640.10">
    <property type="entry name" value="Type I PLP-dependent aspartate aminotransferase-like (Major domain)"/>
    <property type="match status" value="2"/>
</dbReference>
<dbReference type="InterPro" id="IPR006947">
    <property type="entry name" value="EGF_alliinase"/>
</dbReference>
<dbReference type="PANTHER" id="PTHR43795">
    <property type="entry name" value="BIFUNCTIONAL ASPARTATE AMINOTRANSFERASE AND GLUTAMATE/ASPARTATE-PREPHENATE AMINOTRANSFERASE-RELATED"/>
    <property type="match status" value="1"/>
</dbReference>
<keyword evidence="8" id="KW-1185">Reference proteome</keyword>
<dbReference type="Pfam" id="PF04863">
    <property type="entry name" value="EGF_alliinase"/>
    <property type="match status" value="2"/>
</dbReference>
<dbReference type="InterPro" id="IPR050478">
    <property type="entry name" value="Ethylene_sulfur-biosynth"/>
</dbReference>
<dbReference type="InterPro" id="IPR015422">
    <property type="entry name" value="PyrdxlP-dep_Trfase_small"/>
</dbReference>
<comment type="similarity">
    <text evidence="2">Belongs to the alliinase family.</text>
</comment>
<dbReference type="GO" id="GO:0006520">
    <property type="term" value="P:amino acid metabolic process"/>
    <property type="evidence" value="ECO:0007669"/>
    <property type="project" value="TreeGrafter"/>
</dbReference>
<dbReference type="Gene3D" id="2.10.25.30">
    <property type="entry name" value="EGF-like, alliinase"/>
    <property type="match status" value="2"/>
</dbReference>
<dbReference type="GO" id="GO:0008483">
    <property type="term" value="F:transaminase activity"/>
    <property type="evidence" value="ECO:0007669"/>
    <property type="project" value="UniProtKB-KW"/>
</dbReference>
<evidence type="ECO:0000313" key="7">
    <source>
        <dbReference type="EMBL" id="RWR77535.1"/>
    </source>
</evidence>
<protein>
    <submittedName>
        <fullName evidence="7">Tryptophan aminotransferase-related protein 4</fullName>
    </submittedName>
</protein>
<gene>
    <name evidence="7" type="ORF">CKAN_00602600</name>
</gene>
<accession>A0A3S3NY97</accession>
<evidence type="ECO:0000256" key="3">
    <source>
        <dbReference type="ARBA" id="ARBA00022898"/>
    </source>
</evidence>
<keyword evidence="7" id="KW-0808">Transferase</keyword>
<evidence type="ECO:0000256" key="1">
    <source>
        <dbReference type="ARBA" id="ARBA00001933"/>
    </source>
</evidence>
<dbReference type="PANTHER" id="PTHR43795:SF20">
    <property type="entry name" value="TRYPTOPHAN AMINOTRANSFERASE-RELATED PROTEIN 3"/>
    <property type="match status" value="1"/>
</dbReference>
<dbReference type="InterPro" id="IPR015421">
    <property type="entry name" value="PyrdxlP-dep_Trfase_major"/>
</dbReference>
<comment type="cofactor">
    <cofactor evidence="1">
        <name>pyridoxal 5'-phosphate</name>
        <dbReference type="ChEBI" id="CHEBI:597326"/>
    </cofactor>
</comment>
<dbReference type="InterPro" id="IPR015424">
    <property type="entry name" value="PyrdxlP-dep_Trfase"/>
</dbReference>
<dbReference type="GO" id="GO:0016846">
    <property type="term" value="F:carbon-sulfur lyase activity"/>
    <property type="evidence" value="ECO:0007669"/>
    <property type="project" value="InterPro"/>
</dbReference>
<keyword evidence="4" id="KW-0812">Transmembrane</keyword>
<feature type="domain" description="Alliinase C-terminal" evidence="6">
    <location>
        <begin position="115"/>
        <end position="468"/>
    </location>
</feature>
<feature type="transmembrane region" description="Helical" evidence="4">
    <location>
        <begin position="28"/>
        <end position="48"/>
    </location>
</feature>
<organism evidence="7 8">
    <name type="scientific">Cinnamomum micranthum f. kanehirae</name>
    <dbReference type="NCBI Taxonomy" id="337451"/>
    <lineage>
        <taxon>Eukaryota</taxon>
        <taxon>Viridiplantae</taxon>
        <taxon>Streptophyta</taxon>
        <taxon>Embryophyta</taxon>
        <taxon>Tracheophyta</taxon>
        <taxon>Spermatophyta</taxon>
        <taxon>Magnoliopsida</taxon>
        <taxon>Magnoliidae</taxon>
        <taxon>Laurales</taxon>
        <taxon>Lauraceae</taxon>
        <taxon>Cinnamomum</taxon>
    </lineage>
</organism>
<feature type="domain" description="Alliinase C-terminal" evidence="6">
    <location>
        <begin position="539"/>
        <end position="714"/>
    </location>
</feature>
<dbReference type="AlphaFoldDB" id="A0A3S3NY97"/>
<dbReference type="CDD" id="cd00609">
    <property type="entry name" value="AAT_like"/>
    <property type="match status" value="1"/>
</dbReference>
<dbReference type="InterPro" id="IPR006948">
    <property type="entry name" value="Alliinase_C"/>
</dbReference>
<evidence type="ECO:0000259" key="6">
    <source>
        <dbReference type="Pfam" id="PF04864"/>
    </source>
</evidence>
<keyword evidence="7" id="KW-0032">Aminotransferase</keyword>
<dbReference type="STRING" id="337451.A0A3S3NY97"/>
<name>A0A3S3NY97_9MAGN</name>
<feature type="domain" description="Alliinase EGF-like" evidence="5">
    <location>
        <begin position="481"/>
        <end position="537"/>
    </location>
</feature>
<feature type="domain" description="Alliinase EGF-like" evidence="5">
    <location>
        <begin position="56"/>
        <end position="113"/>
    </location>
</feature>
<keyword evidence="4" id="KW-1133">Transmembrane helix</keyword>
<evidence type="ECO:0000313" key="8">
    <source>
        <dbReference type="Proteomes" id="UP000283530"/>
    </source>
</evidence>
<evidence type="ECO:0000256" key="4">
    <source>
        <dbReference type="SAM" id="Phobius"/>
    </source>
</evidence>
<evidence type="ECO:0000256" key="2">
    <source>
        <dbReference type="ARBA" id="ARBA00006312"/>
    </source>
</evidence>
<dbReference type="Gene3D" id="3.90.1150.10">
    <property type="entry name" value="Aspartate Aminotransferase, domain 1"/>
    <property type="match status" value="2"/>
</dbReference>
<proteinExistence type="inferred from homology"/>
<dbReference type="Proteomes" id="UP000283530">
    <property type="component" value="Unassembled WGS sequence"/>
</dbReference>
<dbReference type="InterPro" id="IPR037029">
    <property type="entry name" value="Alliinase_N_sf"/>
</dbReference>
<comment type="caution">
    <text evidence="7">The sequence shown here is derived from an EMBL/GenBank/DDBJ whole genome shotgun (WGS) entry which is preliminary data.</text>
</comment>